<keyword evidence="7" id="KW-1133">Transmembrane helix</keyword>
<evidence type="ECO:0000256" key="2">
    <source>
        <dbReference type="ARBA" id="ARBA00022741"/>
    </source>
</evidence>
<sequence>MTRLATVSLQRRSRASLKTAVWQRRSDIADAECTVFLHCGAQAGCSLPDNSTLDSQECELLRDANCTLAPTVAARGTSGGVNPLLVSGFPVRSKLPPPMPDLIATQAQGMSGGDFSCPDSVLEGACAFRDVLAANFRCSSLLTGTCSSVVLYANGTSGCEDRLLAVLKSTKPLPDNTYWAPTVSILQKKNEAGTFIMYDEATLIPPDNETQLNELALAPAASGLGNVSASPANTTGTPANGSATLPPFCAEGANMWMGCLVVNLPAVMGGVVNRTIDGVASAEACCRACREAGRTACNVFNWCPENETCSFQDSSSVATLQQQQCELRYQELVDPKNGIPPYLLVKGTAAGSFRAGAPVSAWGPPLPGYDRKTAGGLYGQPGTPCADRFKPDYQECILSAPLPQLADRCSGDPSCAAVISKPCGSLSSSAVNVGVLRQQQGANASLMVHNPTSLVYFKQHPASNTTSTSGGSSLSSGAIAGIAVGCTVAAVAAAAAGWLLVRRRRTPQAAAVEPAVSTDKAMESGCGTSTGWPEGGSYGGVGGVLGIASGGTSASPPFQSALPATMFLDSGCNGNAGSGPVLKEAVIRRATAASPFAAGRRQPSPPASSGNGVPAPVQPVYGAGYPAVGTHSSSDAALLSSGEASEPHVEPELQQEWVIPPEEIHYLKRPNGELFVLGEGASGRVIRAELRGEVVAAKEMDVGRAADLQQTFIREAQQLCNLRHANIVTFYGCCIIKGRGVLLTELWRDLASVLQLENPPGQRVFGWYKHGCRVAFEVAKALNYLHSRNVAHMDIKSNNVLLNSQGVAKLADTHTVMSDLPQMVGTFAWVAPEVLLGGQGCTLAVDMYSFGVLLWEIITGLRPVRGHMRAIQVPAECPQEAADLMAACCALDPSARPSARELMHRLRDLLVAQSEGRRSNFDG</sequence>
<dbReference type="GO" id="GO:0005524">
    <property type="term" value="F:ATP binding"/>
    <property type="evidence" value="ECO:0007669"/>
    <property type="project" value="UniProtKB-UniRule"/>
</dbReference>
<dbReference type="InterPro" id="IPR008271">
    <property type="entry name" value="Ser/Thr_kinase_AS"/>
</dbReference>
<dbReference type="InterPro" id="IPR000719">
    <property type="entry name" value="Prot_kinase_dom"/>
</dbReference>
<dbReference type="SUPFAM" id="SSF56112">
    <property type="entry name" value="Protein kinase-like (PK-like)"/>
    <property type="match status" value="1"/>
</dbReference>
<accession>A0AAD5DX17</accession>
<dbReference type="EMBL" id="JADXDR010000015">
    <property type="protein sequence ID" value="KAI7845590.1"/>
    <property type="molecule type" value="Genomic_DNA"/>
</dbReference>
<evidence type="ECO:0000259" key="8">
    <source>
        <dbReference type="PROSITE" id="PS50011"/>
    </source>
</evidence>
<dbReference type="GO" id="GO:0004674">
    <property type="term" value="F:protein serine/threonine kinase activity"/>
    <property type="evidence" value="ECO:0007669"/>
    <property type="project" value="TreeGrafter"/>
</dbReference>
<dbReference type="PROSITE" id="PS50011">
    <property type="entry name" value="PROTEIN_KINASE_DOM"/>
    <property type="match status" value="1"/>
</dbReference>
<dbReference type="Proteomes" id="UP001205105">
    <property type="component" value="Unassembled WGS sequence"/>
</dbReference>
<comment type="caution">
    <text evidence="9">The sequence shown here is derived from an EMBL/GenBank/DDBJ whole genome shotgun (WGS) entry which is preliminary data.</text>
</comment>
<keyword evidence="1" id="KW-0808">Transferase</keyword>
<dbReference type="InterPro" id="IPR011009">
    <property type="entry name" value="Kinase-like_dom_sf"/>
</dbReference>
<reference evidence="9" key="1">
    <citation type="submission" date="2020-11" db="EMBL/GenBank/DDBJ databases">
        <title>Chlorella ohadii genome sequencing and assembly.</title>
        <authorList>
            <person name="Murik O."/>
            <person name="Treves H."/>
            <person name="Kedem I."/>
            <person name="Shotland Y."/>
            <person name="Kaplan A."/>
        </authorList>
    </citation>
    <scope>NUCLEOTIDE SEQUENCE</scope>
    <source>
        <strain evidence="9">1</strain>
    </source>
</reference>
<keyword evidence="7" id="KW-0472">Membrane</keyword>
<keyword evidence="10" id="KW-1185">Reference proteome</keyword>
<evidence type="ECO:0000256" key="5">
    <source>
        <dbReference type="PROSITE-ProRule" id="PRU10141"/>
    </source>
</evidence>
<feature type="binding site" evidence="5">
    <location>
        <position position="698"/>
    </location>
    <ligand>
        <name>ATP</name>
        <dbReference type="ChEBI" id="CHEBI:30616"/>
    </ligand>
</feature>
<feature type="region of interest" description="Disordered" evidence="6">
    <location>
        <begin position="594"/>
        <end position="615"/>
    </location>
</feature>
<feature type="domain" description="Protein kinase" evidence="8">
    <location>
        <begin position="671"/>
        <end position="910"/>
    </location>
</feature>
<evidence type="ECO:0000313" key="10">
    <source>
        <dbReference type="Proteomes" id="UP001205105"/>
    </source>
</evidence>
<evidence type="ECO:0000256" key="4">
    <source>
        <dbReference type="ARBA" id="ARBA00022840"/>
    </source>
</evidence>
<dbReference type="InterPro" id="IPR051681">
    <property type="entry name" value="Ser/Thr_Kinases-Pseudokinases"/>
</dbReference>
<dbReference type="AlphaFoldDB" id="A0AAD5DX17"/>
<keyword evidence="7" id="KW-0812">Transmembrane</keyword>
<dbReference type="Gene3D" id="1.10.510.10">
    <property type="entry name" value="Transferase(Phosphotransferase) domain 1"/>
    <property type="match status" value="1"/>
</dbReference>
<evidence type="ECO:0000256" key="6">
    <source>
        <dbReference type="SAM" id="MobiDB-lite"/>
    </source>
</evidence>
<keyword evidence="4 5" id="KW-0067">ATP-binding</keyword>
<name>A0AAD5DX17_9CHLO</name>
<dbReference type="Pfam" id="PF00069">
    <property type="entry name" value="Pkinase"/>
    <property type="match status" value="1"/>
</dbReference>
<dbReference type="Gene3D" id="3.30.200.20">
    <property type="entry name" value="Phosphorylase Kinase, domain 1"/>
    <property type="match status" value="1"/>
</dbReference>
<protein>
    <recommendedName>
        <fullName evidence="8">Protein kinase domain-containing protein</fullName>
    </recommendedName>
</protein>
<dbReference type="PROSITE" id="PS00108">
    <property type="entry name" value="PROTEIN_KINASE_ST"/>
    <property type="match status" value="1"/>
</dbReference>
<dbReference type="PANTHER" id="PTHR44329:SF288">
    <property type="entry name" value="MITOGEN-ACTIVATED PROTEIN KINASE KINASE KINASE 20"/>
    <property type="match status" value="1"/>
</dbReference>
<evidence type="ECO:0000256" key="7">
    <source>
        <dbReference type="SAM" id="Phobius"/>
    </source>
</evidence>
<dbReference type="SMART" id="SM00220">
    <property type="entry name" value="S_TKc"/>
    <property type="match status" value="1"/>
</dbReference>
<evidence type="ECO:0000313" key="9">
    <source>
        <dbReference type="EMBL" id="KAI7845590.1"/>
    </source>
</evidence>
<gene>
    <name evidence="9" type="ORF">COHA_000877</name>
</gene>
<evidence type="ECO:0000256" key="3">
    <source>
        <dbReference type="ARBA" id="ARBA00022777"/>
    </source>
</evidence>
<dbReference type="InterPro" id="IPR017441">
    <property type="entry name" value="Protein_kinase_ATP_BS"/>
</dbReference>
<keyword evidence="2 5" id="KW-0547">Nucleotide-binding</keyword>
<proteinExistence type="predicted"/>
<feature type="transmembrane region" description="Helical" evidence="7">
    <location>
        <begin position="478"/>
        <end position="501"/>
    </location>
</feature>
<dbReference type="PANTHER" id="PTHR44329">
    <property type="entry name" value="SERINE/THREONINE-PROTEIN KINASE TNNI3K-RELATED"/>
    <property type="match status" value="1"/>
</dbReference>
<organism evidence="9 10">
    <name type="scientific">Chlorella ohadii</name>
    <dbReference type="NCBI Taxonomy" id="2649997"/>
    <lineage>
        <taxon>Eukaryota</taxon>
        <taxon>Viridiplantae</taxon>
        <taxon>Chlorophyta</taxon>
        <taxon>core chlorophytes</taxon>
        <taxon>Trebouxiophyceae</taxon>
        <taxon>Chlorellales</taxon>
        <taxon>Chlorellaceae</taxon>
        <taxon>Chlorella clade</taxon>
        <taxon>Chlorella</taxon>
    </lineage>
</organism>
<keyword evidence="3" id="KW-0418">Kinase</keyword>
<evidence type="ECO:0000256" key="1">
    <source>
        <dbReference type="ARBA" id="ARBA00022679"/>
    </source>
</evidence>
<dbReference type="PROSITE" id="PS00107">
    <property type="entry name" value="PROTEIN_KINASE_ATP"/>
    <property type="match status" value="1"/>
</dbReference>